<accession>A0A328VF37</accession>
<gene>
    <name evidence="2" type="ORF">A4R35_00165</name>
</gene>
<comment type="caution">
    <text evidence="2">The sequence shown here is derived from an EMBL/GenBank/DDBJ whole genome shotgun (WGS) entry which is preliminary data.</text>
</comment>
<dbReference type="AlphaFoldDB" id="A0A328VF37"/>
<protein>
    <recommendedName>
        <fullName evidence="1">Deoxyribonuclease NucA/NucB domain-containing protein</fullName>
    </recommendedName>
</protein>
<feature type="domain" description="Deoxyribonuclease NucA/NucB" evidence="1">
    <location>
        <begin position="18"/>
        <end position="80"/>
    </location>
</feature>
<dbReference type="EMBL" id="MCIF01000002">
    <property type="protein sequence ID" value="RAQ93924.1"/>
    <property type="molecule type" value="Genomic_DNA"/>
</dbReference>
<organism evidence="2 3">
    <name type="scientific">Thermogemmatispora tikiterensis</name>
    <dbReference type="NCBI Taxonomy" id="1825093"/>
    <lineage>
        <taxon>Bacteria</taxon>
        <taxon>Bacillati</taxon>
        <taxon>Chloroflexota</taxon>
        <taxon>Ktedonobacteria</taxon>
        <taxon>Thermogemmatisporales</taxon>
        <taxon>Thermogemmatisporaceae</taxon>
        <taxon>Thermogemmatispora</taxon>
    </lineage>
</organism>
<dbReference type="Pfam" id="PF14040">
    <property type="entry name" value="DNase_NucA_NucB"/>
    <property type="match status" value="1"/>
</dbReference>
<dbReference type="InterPro" id="IPR029476">
    <property type="entry name" value="DNase_NucA_NucB"/>
</dbReference>
<evidence type="ECO:0000259" key="1">
    <source>
        <dbReference type="Pfam" id="PF14040"/>
    </source>
</evidence>
<evidence type="ECO:0000313" key="3">
    <source>
        <dbReference type="Proteomes" id="UP000248706"/>
    </source>
</evidence>
<evidence type="ECO:0000313" key="2">
    <source>
        <dbReference type="EMBL" id="RAQ93924.1"/>
    </source>
</evidence>
<proteinExistence type="predicted"/>
<keyword evidence="3" id="KW-1185">Reference proteome</keyword>
<dbReference type="Proteomes" id="UP000248706">
    <property type="component" value="Unassembled WGS sequence"/>
</dbReference>
<name>A0A328VF37_9CHLR</name>
<reference evidence="2 3" key="1">
    <citation type="submission" date="2016-08" db="EMBL/GenBank/DDBJ databases">
        <title>Analysis of Carbohydrate Active Enzymes in Thermogemmatispora T81 Reveals Carbohydrate Degradation Ability.</title>
        <authorList>
            <person name="Tomazini A."/>
            <person name="Lal S."/>
            <person name="Stott M."/>
            <person name="Henrissat B."/>
            <person name="Polikarpov I."/>
            <person name="Sparling R."/>
            <person name="Levin D.B."/>
        </authorList>
    </citation>
    <scope>NUCLEOTIDE SEQUENCE [LARGE SCALE GENOMIC DNA]</scope>
    <source>
        <strain evidence="2 3">T81</strain>
    </source>
</reference>
<sequence>MTAHWGLAGRGQPLTRLQDEQRVSRNRYTICQRDWQALPPWTAQGGRLQIKDSCDEFPFAGTYQSGASLVQGGTACVQLQAVKTNEWGQSPAQIWTTVQPIGSVRAAAPCVRGHIPLILNTVEGGAYGLFANAQRLLDRDPFWIAVVP</sequence>